<gene>
    <name evidence="1" type="ORF">CALCODRAFT_404078</name>
</gene>
<evidence type="ECO:0000313" key="2">
    <source>
        <dbReference type="Proteomes" id="UP000076842"/>
    </source>
</evidence>
<dbReference type="PANTHER" id="PTHR37827:SF1">
    <property type="entry name" value="HNH DOMAIN-CONTAINING PROTEIN"/>
    <property type="match status" value="1"/>
</dbReference>
<dbReference type="OrthoDB" id="4850648at2759"/>
<accession>A0A165EG98</accession>
<name>A0A165EG98_9BASI</name>
<dbReference type="EMBL" id="KV424006">
    <property type="protein sequence ID" value="KZT54809.1"/>
    <property type="molecule type" value="Genomic_DNA"/>
</dbReference>
<evidence type="ECO:0008006" key="3">
    <source>
        <dbReference type="Google" id="ProtNLM"/>
    </source>
</evidence>
<dbReference type="PANTHER" id="PTHR37827">
    <property type="entry name" value="TUDOR DOMAIN-CONTAINING PROTEIN"/>
    <property type="match status" value="1"/>
</dbReference>
<feature type="non-terminal residue" evidence="1">
    <location>
        <position position="94"/>
    </location>
</feature>
<organism evidence="1 2">
    <name type="scientific">Calocera cornea HHB12733</name>
    <dbReference type="NCBI Taxonomy" id="1353952"/>
    <lineage>
        <taxon>Eukaryota</taxon>
        <taxon>Fungi</taxon>
        <taxon>Dikarya</taxon>
        <taxon>Basidiomycota</taxon>
        <taxon>Agaricomycotina</taxon>
        <taxon>Dacrymycetes</taxon>
        <taxon>Dacrymycetales</taxon>
        <taxon>Dacrymycetaceae</taxon>
        <taxon>Calocera</taxon>
    </lineage>
</organism>
<feature type="non-terminal residue" evidence="1">
    <location>
        <position position="1"/>
    </location>
</feature>
<reference evidence="1 2" key="1">
    <citation type="journal article" date="2016" name="Mol. Biol. Evol.">
        <title>Comparative Genomics of Early-Diverging Mushroom-Forming Fungi Provides Insights into the Origins of Lignocellulose Decay Capabilities.</title>
        <authorList>
            <person name="Nagy L.G."/>
            <person name="Riley R."/>
            <person name="Tritt A."/>
            <person name="Adam C."/>
            <person name="Daum C."/>
            <person name="Floudas D."/>
            <person name="Sun H."/>
            <person name="Yadav J.S."/>
            <person name="Pangilinan J."/>
            <person name="Larsson K.H."/>
            <person name="Matsuura K."/>
            <person name="Barry K."/>
            <person name="Labutti K."/>
            <person name="Kuo R."/>
            <person name="Ohm R.A."/>
            <person name="Bhattacharya S.S."/>
            <person name="Shirouzu T."/>
            <person name="Yoshinaga Y."/>
            <person name="Martin F.M."/>
            <person name="Grigoriev I.V."/>
            <person name="Hibbett D.S."/>
        </authorList>
    </citation>
    <scope>NUCLEOTIDE SEQUENCE [LARGE SCALE GENOMIC DNA]</scope>
    <source>
        <strain evidence="1 2">HHB12733</strain>
    </source>
</reference>
<dbReference type="Proteomes" id="UP000076842">
    <property type="component" value="Unassembled WGS sequence"/>
</dbReference>
<dbReference type="AlphaFoldDB" id="A0A165EG98"/>
<dbReference type="STRING" id="1353952.A0A165EG98"/>
<sequence length="94" mass="10820">KPAVCELCARPMPLTAHHLYPRAEHARLLKRTQLTKDQLQHTLAYLCRPCHNAVHGLIDKATLANEYASMDKLREHEGLIRWADWASRQKVVGR</sequence>
<keyword evidence="2" id="KW-1185">Reference proteome</keyword>
<dbReference type="InParanoid" id="A0A165EG98"/>
<evidence type="ECO:0000313" key="1">
    <source>
        <dbReference type="EMBL" id="KZT54809.1"/>
    </source>
</evidence>
<proteinExistence type="predicted"/>
<protein>
    <recommendedName>
        <fullName evidence="3">HNH domain-containing protein</fullName>
    </recommendedName>
</protein>